<evidence type="ECO:0000256" key="3">
    <source>
        <dbReference type="ARBA" id="ARBA00022989"/>
    </source>
</evidence>
<evidence type="ECO:0000259" key="8">
    <source>
        <dbReference type="PROSITE" id="PS51503"/>
    </source>
</evidence>
<dbReference type="PROSITE" id="PS51503">
    <property type="entry name" value="HIG1"/>
    <property type="match status" value="1"/>
</dbReference>
<evidence type="ECO:0000313" key="9">
    <source>
        <dbReference type="Ensembl" id="ENSPKIP00000020537.1"/>
    </source>
</evidence>
<dbReference type="STRING" id="1676925.ENSPKIP00000020537"/>
<dbReference type="Ensembl" id="ENSPKIT00000001155.1">
    <property type="protein sequence ID" value="ENSPKIP00000020537.1"/>
    <property type="gene ID" value="ENSPKIG00000005270.1"/>
</dbReference>
<keyword evidence="4" id="KW-0496">Mitochondrion</keyword>
<keyword evidence="5 7" id="KW-0472">Membrane</keyword>
<keyword evidence="3 7" id="KW-1133">Transmembrane helix</keyword>
<evidence type="ECO:0000256" key="7">
    <source>
        <dbReference type="SAM" id="Phobius"/>
    </source>
</evidence>
<sequence>MHSPTASNLSPLKASACNMYMQSCYSARSPFCCYFSCCLNFWFTWPRGAEVIVLFLSSVVFASSIFVYIPPRRYERPRYCSNMENSGEKSKTTEEMGQGGGWVGGGRRFQVPLTTDKQPQREWARSGGKEKLGGRVQSPSFDVRGTAGQCDRKETVLGYKNVAPNYRSGLTLKENTYRAGAGNGTPALIMSSDKNWSDDDGASSKLVRKAKESPFVPIGMAGFMGIVAYGLFKLKSRGDKKMSLHLIHMRVRAQGFVVGAMTIGEWLLLTGLRERLPSMLCLMQLTFCLFNVTLTVVCCIFNSDGLSWWMFYPSKSCR</sequence>
<evidence type="ECO:0000256" key="5">
    <source>
        <dbReference type="ARBA" id="ARBA00023136"/>
    </source>
</evidence>
<dbReference type="GeneTree" id="ENSGT00940000154276"/>
<evidence type="ECO:0000256" key="2">
    <source>
        <dbReference type="ARBA" id="ARBA00022692"/>
    </source>
</evidence>
<dbReference type="InterPro" id="IPR050355">
    <property type="entry name" value="RCF1"/>
</dbReference>
<keyword evidence="10" id="KW-1185">Reference proteome</keyword>
<dbReference type="Pfam" id="PF04588">
    <property type="entry name" value="HIG_1_N"/>
    <property type="match status" value="1"/>
</dbReference>
<dbReference type="PANTHER" id="PTHR12297">
    <property type="entry name" value="HYPOXIA-INDUCBILE GENE 1 HIG1 -RELATED"/>
    <property type="match status" value="1"/>
</dbReference>
<feature type="compositionally biased region" description="Gly residues" evidence="6">
    <location>
        <begin position="97"/>
        <end position="107"/>
    </location>
</feature>
<dbReference type="Gene3D" id="6.10.140.1320">
    <property type="match status" value="1"/>
</dbReference>
<feature type="transmembrane region" description="Helical" evidence="7">
    <location>
        <begin position="281"/>
        <end position="303"/>
    </location>
</feature>
<feature type="compositionally biased region" description="Basic and acidic residues" evidence="6">
    <location>
        <begin position="118"/>
        <end position="133"/>
    </location>
</feature>
<dbReference type="Proteomes" id="UP000261540">
    <property type="component" value="Unplaced"/>
</dbReference>
<comment type="subcellular location">
    <subcellularLocation>
        <location evidence="1">Mitochondrion membrane</location>
    </subcellularLocation>
</comment>
<feature type="transmembrane region" description="Helical" evidence="7">
    <location>
        <begin position="215"/>
        <end position="232"/>
    </location>
</feature>
<feature type="domain" description="HIG1" evidence="8">
    <location>
        <begin position="187"/>
        <end position="279"/>
    </location>
</feature>
<dbReference type="GO" id="GO:0031966">
    <property type="term" value="C:mitochondrial membrane"/>
    <property type="evidence" value="ECO:0007669"/>
    <property type="project" value="UniProtKB-SubCell"/>
</dbReference>
<evidence type="ECO:0000256" key="1">
    <source>
        <dbReference type="ARBA" id="ARBA00004325"/>
    </source>
</evidence>
<dbReference type="AlphaFoldDB" id="A0A3B3RPM3"/>
<feature type="region of interest" description="Disordered" evidence="6">
    <location>
        <begin position="83"/>
        <end position="138"/>
    </location>
</feature>
<feature type="transmembrane region" description="Helical" evidence="7">
    <location>
        <begin position="51"/>
        <end position="69"/>
    </location>
</feature>
<protein>
    <recommendedName>
        <fullName evidence="8">HIG1 domain-containing protein</fullName>
    </recommendedName>
</protein>
<organism evidence="9 10">
    <name type="scientific">Paramormyrops kingsleyae</name>
    <dbReference type="NCBI Taxonomy" id="1676925"/>
    <lineage>
        <taxon>Eukaryota</taxon>
        <taxon>Metazoa</taxon>
        <taxon>Chordata</taxon>
        <taxon>Craniata</taxon>
        <taxon>Vertebrata</taxon>
        <taxon>Euteleostomi</taxon>
        <taxon>Actinopterygii</taxon>
        <taxon>Neopterygii</taxon>
        <taxon>Teleostei</taxon>
        <taxon>Osteoglossocephala</taxon>
        <taxon>Osteoglossomorpha</taxon>
        <taxon>Osteoglossiformes</taxon>
        <taxon>Mormyridae</taxon>
        <taxon>Paramormyrops</taxon>
    </lineage>
</organism>
<evidence type="ECO:0000313" key="10">
    <source>
        <dbReference type="Proteomes" id="UP000261540"/>
    </source>
</evidence>
<dbReference type="GO" id="GO:0097250">
    <property type="term" value="P:mitochondrial respirasome assembly"/>
    <property type="evidence" value="ECO:0007669"/>
    <property type="project" value="TreeGrafter"/>
</dbReference>
<keyword evidence="2 7" id="KW-0812">Transmembrane</keyword>
<accession>A0A3B3RPM3</accession>
<dbReference type="PANTHER" id="PTHR12297:SF3">
    <property type="entry name" value="HIG1 DOMAIN FAMILY MEMBER 1A"/>
    <property type="match status" value="1"/>
</dbReference>
<evidence type="ECO:0000256" key="4">
    <source>
        <dbReference type="ARBA" id="ARBA00023128"/>
    </source>
</evidence>
<evidence type="ECO:0000256" key="6">
    <source>
        <dbReference type="SAM" id="MobiDB-lite"/>
    </source>
</evidence>
<name>A0A3B3RPM3_9TELE</name>
<proteinExistence type="predicted"/>
<reference evidence="9" key="1">
    <citation type="submission" date="2025-08" db="UniProtKB">
        <authorList>
            <consortium name="Ensembl"/>
        </authorList>
    </citation>
    <scope>IDENTIFICATION</scope>
</reference>
<reference evidence="9" key="2">
    <citation type="submission" date="2025-09" db="UniProtKB">
        <authorList>
            <consortium name="Ensembl"/>
        </authorList>
    </citation>
    <scope>IDENTIFICATION</scope>
</reference>
<feature type="transmembrane region" description="Helical" evidence="7">
    <location>
        <begin position="252"/>
        <end position="269"/>
    </location>
</feature>
<dbReference type="InterPro" id="IPR007667">
    <property type="entry name" value="Hypoxia_induced_domain"/>
</dbReference>